<dbReference type="EMBL" id="QPFP01000080">
    <property type="protein sequence ID" value="TEB23270.1"/>
    <property type="molecule type" value="Genomic_DNA"/>
</dbReference>
<dbReference type="InterPro" id="IPR032675">
    <property type="entry name" value="LRR_dom_sf"/>
</dbReference>
<dbReference type="InterPro" id="IPR001810">
    <property type="entry name" value="F-box_dom"/>
</dbReference>
<proteinExistence type="predicted"/>
<protein>
    <recommendedName>
        <fullName evidence="1">F-box domain-containing protein</fullName>
    </recommendedName>
</protein>
<dbReference type="STRING" id="71717.A0A4Y7SN21"/>
<organism evidence="2 3">
    <name type="scientific">Coprinellus micaceus</name>
    <name type="common">Glistening ink-cap mushroom</name>
    <name type="synonym">Coprinus micaceus</name>
    <dbReference type="NCBI Taxonomy" id="71717"/>
    <lineage>
        <taxon>Eukaryota</taxon>
        <taxon>Fungi</taxon>
        <taxon>Dikarya</taxon>
        <taxon>Basidiomycota</taxon>
        <taxon>Agaricomycotina</taxon>
        <taxon>Agaricomycetes</taxon>
        <taxon>Agaricomycetidae</taxon>
        <taxon>Agaricales</taxon>
        <taxon>Agaricineae</taxon>
        <taxon>Psathyrellaceae</taxon>
        <taxon>Coprinellus</taxon>
    </lineage>
</organism>
<dbReference type="InterPro" id="IPR036047">
    <property type="entry name" value="F-box-like_dom_sf"/>
</dbReference>
<evidence type="ECO:0000313" key="2">
    <source>
        <dbReference type="EMBL" id="TEB23270.1"/>
    </source>
</evidence>
<sequence length="553" mass="62229">MALKWKLLPSPSNTKDEKYQGETIRRAGLTVRIARVFSKSSNNGSKQEVEQTAPFLSLPYELLEQILDAVESKNDLCRLRSTCGLLNEYLQPRVFEELIIDSASRGSHNTGHLLRALASGKAPFCQLTTTLRISNLLIFSSPSQSHWQNPNVDETLQPLKEHYILPALKGLRNLKRVHWDLKVKDPYTTMAEGLAAIPSLEELHITFNHWTANSMFPFDKFSNLRVLDVVETQSLRQHPFSTIVNIRRAIHASPHLTQLRVMVPTVGQMPTLDDLIVPPVEIRLKRLRMFDSACFAFSMCLDALSSLTSVNIPNHNEACTAPFWAALAHAHVQLLCVTVQELTCGLLKYLESYSGLQSMQIKSGTSSLDAQRFLSRFFADVVPKHRLSLSIISADVLPCRDFFRTVHPYALSREHLEAVVQCPMLSRLSVIIHQPWSYRQSFECAPVRVSEVLPALATLPQLRHLAITPSWSFDSVISTDLQGQRRQIQEAMLKDVRTVDVAALETFKFSVQIVDTHLAVTQKDIDGKRTYMFAVVSPTPASRTDSNSSIHAL</sequence>
<name>A0A4Y7SN21_COPMI</name>
<evidence type="ECO:0000259" key="1">
    <source>
        <dbReference type="PROSITE" id="PS50181"/>
    </source>
</evidence>
<dbReference type="SUPFAM" id="SSF81383">
    <property type="entry name" value="F-box domain"/>
    <property type="match status" value="1"/>
</dbReference>
<evidence type="ECO:0000313" key="3">
    <source>
        <dbReference type="Proteomes" id="UP000298030"/>
    </source>
</evidence>
<dbReference type="Gene3D" id="3.80.10.10">
    <property type="entry name" value="Ribonuclease Inhibitor"/>
    <property type="match status" value="1"/>
</dbReference>
<dbReference type="SUPFAM" id="SSF52047">
    <property type="entry name" value="RNI-like"/>
    <property type="match status" value="1"/>
</dbReference>
<keyword evidence="3" id="KW-1185">Reference proteome</keyword>
<feature type="domain" description="F-box" evidence="1">
    <location>
        <begin position="52"/>
        <end position="98"/>
    </location>
</feature>
<comment type="caution">
    <text evidence="2">The sequence shown here is derived from an EMBL/GenBank/DDBJ whole genome shotgun (WGS) entry which is preliminary data.</text>
</comment>
<gene>
    <name evidence="2" type="ORF">FA13DRAFT_1453448</name>
</gene>
<dbReference type="OrthoDB" id="3541472at2759"/>
<reference evidence="2 3" key="1">
    <citation type="journal article" date="2019" name="Nat. Ecol. Evol.">
        <title>Megaphylogeny resolves global patterns of mushroom evolution.</title>
        <authorList>
            <person name="Varga T."/>
            <person name="Krizsan K."/>
            <person name="Foldi C."/>
            <person name="Dima B."/>
            <person name="Sanchez-Garcia M."/>
            <person name="Sanchez-Ramirez S."/>
            <person name="Szollosi G.J."/>
            <person name="Szarkandi J.G."/>
            <person name="Papp V."/>
            <person name="Albert L."/>
            <person name="Andreopoulos W."/>
            <person name="Angelini C."/>
            <person name="Antonin V."/>
            <person name="Barry K.W."/>
            <person name="Bougher N.L."/>
            <person name="Buchanan P."/>
            <person name="Buyck B."/>
            <person name="Bense V."/>
            <person name="Catcheside P."/>
            <person name="Chovatia M."/>
            <person name="Cooper J."/>
            <person name="Damon W."/>
            <person name="Desjardin D."/>
            <person name="Finy P."/>
            <person name="Geml J."/>
            <person name="Haridas S."/>
            <person name="Hughes K."/>
            <person name="Justo A."/>
            <person name="Karasinski D."/>
            <person name="Kautmanova I."/>
            <person name="Kiss B."/>
            <person name="Kocsube S."/>
            <person name="Kotiranta H."/>
            <person name="LaButti K.M."/>
            <person name="Lechner B.E."/>
            <person name="Liimatainen K."/>
            <person name="Lipzen A."/>
            <person name="Lukacs Z."/>
            <person name="Mihaltcheva S."/>
            <person name="Morgado L.N."/>
            <person name="Niskanen T."/>
            <person name="Noordeloos M.E."/>
            <person name="Ohm R.A."/>
            <person name="Ortiz-Santana B."/>
            <person name="Ovrebo C."/>
            <person name="Racz N."/>
            <person name="Riley R."/>
            <person name="Savchenko A."/>
            <person name="Shiryaev A."/>
            <person name="Soop K."/>
            <person name="Spirin V."/>
            <person name="Szebenyi C."/>
            <person name="Tomsovsky M."/>
            <person name="Tulloss R.E."/>
            <person name="Uehling J."/>
            <person name="Grigoriev I.V."/>
            <person name="Vagvolgyi C."/>
            <person name="Papp T."/>
            <person name="Martin F.M."/>
            <person name="Miettinen O."/>
            <person name="Hibbett D.S."/>
            <person name="Nagy L.G."/>
        </authorList>
    </citation>
    <scope>NUCLEOTIDE SEQUENCE [LARGE SCALE GENOMIC DNA]</scope>
    <source>
        <strain evidence="2 3">FP101781</strain>
    </source>
</reference>
<dbReference type="PROSITE" id="PS50181">
    <property type="entry name" value="FBOX"/>
    <property type="match status" value="1"/>
</dbReference>
<dbReference type="Proteomes" id="UP000298030">
    <property type="component" value="Unassembled WGS sequence"/>
</dbReference>
<dbReference type="AlphaFoldDB" id="A0A4Y7SN21"/>
<accession>A0A4Y7SN21</accession>